<protein>
    <recommendedName>
        <fullName evidence="8">Transcription factor domain-containing protein</fullName>
    </recommendedName>
</protein>
<comment type="caution">
    <text evidence="6">The sequence shown here is derived from an EMBL/GenBank/DDBJ whole genome shotgun (WGS) entry which is preliminary data.</text>
</comment>
<dbReference type="PANTHER" id="PTHR47338:SF16">
    <property type="entry name" value="TRANSCRIPTION FACTOR, PUTATIVE (AFU_ORTHOLOGUE AFUA_2G09360)-RELATED"/>
    <property type="match status" value="1"/>
</dbReference>
<dbReference type="Proteomes" id="UP001220324">
    <property type="component" value="Unassembled WGS sequence"/>
</dbReference>
<dbReference type="AlphaFoldDB" id="A0AAD6CTD5"/>
<evidence type="ECO:0000256" key="5">
    <source>
        <dbReference type="ARBA" id="ARBA00023242"/>
    </source>
</evidence>
<keyword evidence="7" id="KW-1185">Reference proteome</keyword>
<organism evidence="6 7">
    <name type="scientific">Penicillium frequentans</name>
    <dbReference type="NCBI Taxonomy" id="3151616"/>
    <lineage>
        <taxon>Eukaryota</taxon>
        <taxon>Fungi</taxon>
        <taxon>Dikarya</taxon>
        <taxon>Ascomycota</taxon>
        <taxon>Pezizomycotina</taxon>
        <taxon>Eurotiomycetes</taxon>
        <taxon>Eurotiomycetidae</taxon>
        <taxon>Eurotiales</taxon>
        <taxon>Aspergillaceae</taxon>
        <taxon>Penicillium</taxon>
    </lineage>
</organism>
<evidence type="ECO:0000256" key="2">
    <source>
        <dbReference type="ARBA" id="ARBA00022723"/>
    </source>
</evidence>
<sequence>MDEGTLLRLRRSDKFDVQVQPERRSSLLAEMVRLNRILQQINDFNIRASEYQLDSVSIKSDVENLSKQLDTWLKELPDHIRDTRTNMIDYAEQGLGRMFVAIYLGYYHYGQMLFYRFLHEDSRAFDTSTRFYANKCKQHAGSLCDILYASEEIPGCDVKYNMIGHVVVIASTVQIHSLLFEGEDANVTLAKLRLEKNFCILTHLRQLWPTLDVCMDRLMAFHQACRDSADTSFCMDRWMVRFLVEFASPVNDKASSAQDQNIWSLSDLGIDRTAKS</sequence>
<accession>A0AAD6CTD5</accession>
<dbReference type="PANTHER" id="PTHR47338">
    <property type="entry name" value="ZN(II)2CYS6 TRANSCRIPTION FACTOR (EUROFUNG)-RELATED"/>
    <property type="match status" value="1"/>
</dbReference>
<keyword evidence="2" id="KW-0479">Metal-binding</keyword>
<evidence type="ECO:0000256" key="3">
    <source>
        <dbReference type="ARBA" id="ARBA00023015"/>
    </source>
</evidence>
<dbReference type="GO" id="GO:0046872">
    <property type="term" value="F:metal ion binding"/>
    <property type="evidence" value="ECO:0007669"/>
    <property type="project" value="UniProtKB-KW"/>
</dbReference>
<dbReference type="GO" id="GO:0005634">
    <property type="term" value="C:nucleus"/>
    <property type="evidence" value="ECO:0007669"/>
    <property type="project" value="UniProtKB-SubCell"/>
</dbReference>
<keyword evidence="4" id="KW-0804">Transcription</keyword>
<evidence type="ECO:0000256" key="1">
    <source>
        <dbReference type="ARBA" id="ARBA00004123"/>
    </source>
</evidence>
<dbReference type="InterPro" id="IPR050815">
    <property type="entry name" value="TF_fung"/>
</dbReference>
<dbReference type="GO" id="GO:0000981">
    <property type="term" value="F:DNA-binding transcription factor activity, RNA polymerase II-specific"/>
    <property type="evidence" value="ECO:0007669"/>
    <property type="project" value="InterPro"/>
</dbReference>
<evidence type="ECO:0008006" key="8">
    <source>
        <dbReference type="Google" id="ProtNLM"/>
    </source>
</evidence>
<reference evidence="6 7" key="1">
    <citation type="journal article" date="2023" name="IMA Fungus">
        <title>Comparative genomic study of the Penicillium genus elucidates a diverse pangenome and 15 lateral gene transfer events.</title>
        <authorList>
            <person name="Petersen C."/>
            <person name="Sorensen T."/>
            <person name="Nielsen M.R."/>
            <person name="Sondergaard T.E."/>
            <person name="Sorensen J.L."/>
            <person name="Fitzpatrick D.A."/>
            <person name="Frisvad J.C."/>
            <person name="Nielsen K.L."/>
        </authorList>
    </citation>
    <scope>NUCLEOTIDE SEQUENCE [LARGE SCALE GENOMIC DNA]</scope>
    <source>
        <strain evidence="6 7">IBT 35679</strain>
    </source>
</reference>
<keyword evidence="3" id="KW-0805">Transcription regulation</keyword>
<dbReference type="EMBL" id="JAQIZZ010000006">
    <property type="protein sequence ID" value="KAJ5538414.1"/>
    <property type="molecule type" value="Genomic_DNA"/>
</dbReference>
<keyword evidence="5" id="KW-0539">Nucleus</keyword>
<evidence type="ECO:0000313" key="6">
    <source>
        <dbReference type="EMBL" id="KAJ5538414.1"/>
    </source>
</evidence>
<gene>
    <name evidence="6" type="ORF">N7494_007893</name>
</gene>
<evidence type="ECO:0000313" key="7">
    <source>
        <dbReference type="Proteomes" id="UP001220324"/>
    </source>
</evidence>
<dbReference type="CDD" id="cd12148">
    <property type="entry name" value="fungal_TF_MHR"/>
    <property type="match status" value="1"/>
</dbReference>
<name>A0AAD6CTD5_9EURO</name>
<comment type="subcellular location">
    <subcellularLocation>
        <location evidence="1">Nucleus</location>
    </subcellularLocation>
</comment>
<proteinExistence type="predicted"/>
<evidence type="ECO:0000256" key="4">
    <source>
        <dbReference type="ARBA" id="ARBA00023163"/>
    </source>
</evidence>